<evidence type="ECO:0000256" key="2">
    <source>
        <dbReference type="ARBA" id="ARBA00004651"/>
    </source>
</evidence>
<comment type="catalytic activity">
    <reaction evidence="1">
        <text>ATP + protein L-histidine = ADP + protein N-phospho-L-histidine.</text>
        <dbReference type="EC" id="2.7.13.3"/>
    </reaction>
</comment>
<evidence type="ECO:0000256" key="6">
    <source>
        <dbReference type="ARBA" id="ARBA00022679"/>
    </source>
</evidence>
<proteinExistence type="predicted"/>
<evidence type="ECO:0000256" key="10">
    <source>
        <dbReference type="SAM" id="Phobius"/>
    </source>
</evidence>
<comment type="subcellular location">
    <subcellularLocation>
        <location evidence="2">Cell membrane</location>
        <topology evidence="2">Multi-pass membrane protein</topology>
    </subcellularLocation>
</comment>
<evidence type="ECO:0000256" key="4">
    <source>
        <dbReference type="ARBA" id="ARBA00022475"/>
    </source>
</evidence>
<dbReference type="Gene3D" id="3.30.565.10">
    <property type="entry name" value="Histidine kinase-like ATPase, C-terminal domain"/>
    <property type="match status" value="1"/>
</dbReference>
<evidence type="ECO:0000259" key="11">
    <source>
        <dbReference type="PROSITE" id="PS50109"/>
    </source>
</evidence>
<evidence type="ECO:0000313" key="13">
    <source>
        <dbReference type="Proteomes" id="UP000094329"/>
    </source>
</evidence>
<name>A0ABX3A265_9GAMM</name>
<evidence type="ECO:0000256" key="3">
    <source>
        <dbReference type="ARBA" id="ARBA00012438"/>
    </source>
</evidence>
<keyword evidence="4" id="KW-1003">Cell membrane</keyword>
<keyword evidence="10" id="KW-0812">Transmembrane</keyword>
<keyword evidence="6" id="KW-0808">Transferase</keyword>
<keyword evidence="7" id="KW-0547">Nucleotide-binding</keyword>
<evidence type="ECO:0000256" key="8">
    <source>
        <dbReference type="ARBA" id="ARBA00022777"/>
    </source>
</evidence>
<evidence type="ECO:0000256" key="1">
    <source>
        <dbReference type="ARBA" id="ARBA00000085"/>
    </source>
</evidence>
<dbReference type="SUPFAM" id="SSF55874">
    <property type="entry name" value="ATPase domain of HSP90 chaperone/DNA topoisomerase II/histidine kinase"/>
    <property type="match status" value="1"/>
</dbReference>
<dbReference type="InterPro" id="IPR050980">
    <property type="entry name" value="2C_sensor_his_kinase"/>
</dbReference>
<dbReference type="Pfam" id="PF02518">
    <property type="entry name" value="HATPase_c"/>
    <property type="match status" value="1"/>
</dbReference>
<dbReference type="Gene3D" id="1.10.287.130">
    <property type="match status" value="1"/>
</dbReference>
<feature type="transmembrane region" description="Helical" evidence="10">
    <location>
        <begin position="140"/>
        <end position="161"/>
    </location>
</feature>
<keyword evidence="5" id="KW-0597">Phosphoprotein</keyword>
<dbReference type="CDD" id="cd00082">
    <property type="entry name" value="HisKA"/>
    <property type="match status" value="1"/>
</dbReference>
<evidence type="ECO:0000256" key="9">
    <source>
        <dbReference type="ARBA" id="ARBA00022840"/>
    </source>
</evidence>
<feature type="transmembrane region" description="Helical" evidence="10">
    <location>
        <begin position="7"/>
        <end position="29"/>
    </location>
</feature>
<keyword evidence="10" id="KW-1133">Transmembrane helix</keyword>
<dbReference type="InterPro" id="IPR036097">
    <property type="entry name" value="HisK_dim/P_sf"/>
</dbReference>
<dbReference type="RefSeq" id="WP_069312753.1">
    <property type="nucleotide sequence ID" value="NZ_MDTU01000001.1"/>
</dbReference>
<dbReference type="PRINTS" id="PR00344">
    <property type="entry name" value="BCTRLSENSOR"/>
</dbReference>
<dbReference type="SMART" id="SM00387">
    <property type="entry name" value="HATPase_c"/>
    <property type="match status" value="1"/>
</dbReference>
<dbReference type="SUPFAM" id="SSF47384">
    <property type="entry name" value="Homodimeric domain of signal transducing histidine kinase"/>
    <property type="match status" value="1"/>
</dbReference>
<dbReference type="GO" id="GO:0016301">
    <property type="term" value="F:kinase activity"/>
    <property type="evidence" value="ECO:0007669"/>
    <property type="project" value="UniProtKB-KW"/>
</dbReference>
<keyword evidence="9" id="KW-0067">ATP-binding</keyword>
<gene>
    <name evidence="12" type="ORF">BGC07_08525</name>
</gene>
<dbReference type="PANTHER" id="PTHR44936:SF10">
    <property type="entry name" value="SENSOR PROTEIN RSTB"/>
    <property type="match status" value="1"/>
</dbReference>
<sequence length="410" mass="46848">MPHAQQYWLVFAILTLNLAIFIVSAGYGYRHYFREHHLEQRIQHYQQTLVEISDPEKFRQTLQNIGMGTHFNAFLYKQRPEHPVDENLICEYQTGERVLHHLHLPNLTKKQPCLIVSIYYPKVNYWVQFLFTYHDIWRDVILSLVLLAQFLTSIYLVARLINIRAKLANKVLAYKEQSVMDIGRNLSSGDQLDYAICDVIREKTSFISALAHDVKTPLARLGLKIEDLELDTSRHESLMRDFNMLKDLIASAERFVKEGSVIAPEQFVSINAVNFLTHIVQDYKELADSIHLNIDIASTIALQGDYSALRRALENLLNNALQAADSCLVYLRQEGDSVLIKIENKGQIDPSVLHRLFEPYHSSRGSTGLGLAIVKVIIEAHRGRVCLENITDEKVCACIRLPIEAAKLGG</sequence>
<keyword evidence="10" id="KW-0472">Membrane</keyword>
<protein>
    <recommendedName>
        <fullName evidence="3">histidine kinase</fullName>
        <ecNumber evidence="3">2.7.13.3</ecNumber>
    </recommendedName>
</protein>
<dbReference type="InterPro" id="IPR003594">
    <property type="entry name" value="HATPase_dom"/>
</dbReference>
<dbReference type="Proteomes" id="UP000094329">
    <property type="component" value="Unassembled WGS sequence"/>
</dbReference>
<keyword evidence="13" id="KW-1185">Reference proteome</keyword>
<dbReference type="InterPro" id="IPR036890">
    <property type="entry name" value="HATPase_C_sf"/>
</dbReference>
<evidence type="ECO:0000256" key="5">
    <source>
        <dbReference type="ARBA" id="ARBA00022553"/>
    </source>
</evidence>
<dbReference type="InterPro" id="IPR004358">
    <property type="entry name" value="Sig_transdc_His_kin-like_C"/>
</dbReference>
<dbReference type="InterPro" id="IPR005467">
    <property type="entry name" value="His_kinase_dom"/>
</dbReference>
<dbReference type="EMBL" id="MDTU01000001">
    <property type="protein sequence ID" value="ODN42957.1"/>
    <property type="molecule type" value="Genomic_DNA"/>
</dbReference>
<organism evidence="12 13">
    <name type="scientific">Piscirickettsia litoralis</name>
    <dbReference type="NCBI Taxonomy" id="1891921"/>
    <lineage>
        <taxon>Bacteria</taxon>
        <taxon>Pseudomonadati</taxon>
        <taxon>Pseudomonadota</taxon>
        <taxon>Gammaproteobacteria</taxon>
        <taxon>Thiotrichales</taxon>
        <taxon>Piscirickettsiaceae</taxon>
        <taxon>Piscirickettsia</taxon>
    </lineage>
</organism>
<evidence type="ECO:0000313" key="12">
    <source>
        <dbReference type="EMBL" id="ODN42957.1"/>
    </source>
</evidence>
<reference evidence="12 13" key="1">
    <citation type="submission" date="2016-08" db="EMBL/GenBank/DDBJ databases">
        <title>Draft genome sequence of Candidatus Piscirickettsia litoralis, from seawater.</title>
        <authorList>
            <person name="Wan X."/>
            <person name="Lee A.J."/>
            <person name="Hou S."/>
            <person name="Donachie S.P."/>
        </authorList>
    </citation>
    <scope>NUCLEOTIDE SEQUENCE [LARGE SCALE GENOMIC DNA]</scope>
    <source>
        <strain evidence="12 13">Y2</strain>
    </source>
</reference>
<dbReference type="InterPro" id="IPR003661">
    <property type="entry name" value="HisK_dim/P_dom"/>
</dbReference>
<feature type="domain" description="Histidine kinase" evidence="11">
    <location>
        <begin position="209"/>
        <end position="405"/>
    </location>
</feature>
<dbReference type="PANTHER" id="PTHR44936">
    <property type="entry name" value="SENSOR PROTEIN CREC"/>
    <property type="match status" value="1"/>
</dbReference>
<keyword evidence="8 12" id="KW-0418">Kinase</keyword>
<evidence type="ECO:0000256" key="7">
    <source>
        <dbReference type="ARBA" id="ARBA00022741"/>
    </source>
</evidence>
<dbReference type="EC" id="2.7.13.3" evidence="3"/>
<comment type="caution">
    <text evidence="12">The sequence shown here is derived from an EMBL/GenBank/DDBJ whole genome shotgun (WGS) entry which is preliminary data.</text>
</comment>
<accession>A0ABX3A265</accession>
<dbReference type="PROSITE" id="PS50109">
    <property type="entry name" value="HIS_KIN"/>
    <property type="match status" value="1"/>
</dbReference>